<dbReference type="PROSITE" id="PS00105">
    <property type="entry name" value="AA_TRANSFER_CLASS_1"/>
    <property type="match status" value="1"/>
</dbReference>
<geneLocation type="plasmid" evidence="10 11">
    <name>unnamed6</name>
</geneLocation>
<comment type="subunit">
    <text evidence="3">Homodimer.</text>
</comment>
<comment type="similarity">
    <text evidence="2 8">Belongs to the class-I pyridoxal-phosphate-dependent aminotransferase family.</text>
</comment>
<dbReference type="CDD" id="cd00609">
    <property type="entry name" value="AAT_like"/>
    <property type="match status" value="1"/>
</dbReference>
<dbReference type="InterPro" id="IPR004838">
    <property type="entry name" value="NHTrfase_class1_PyrdxlP-BS"/>
</dbReference>
<dbReference type="Gene3D" id="3.40.640.10">
    <property type="entry name" value="Type I PLP-dependent aspartate aminotransferase-like (Major domain)"/>
    <property type="match status" value="1"/>
</dbReference>
<dbReference type="InterPro" id="IPR015422">
    <property type="entry name" value="PyrdxlP-dep_Trfase_small"/>
</dbReference>
<dbReference type="AlphaFoldDB" id="A0A6M8I218"/>
<dbReference type="PANTHER" id="PTHR46383">
    <property type="entry name" value="ASPARTATE AMINOTRANSFERASE"/>
    <property type="match status" value="1"/>
</dbReference>
<evidence type="ECO:0000259" key="9">
    <source>
        <dbReference type="Pfam" id="PF00155"/>
    </source>
</evidence>
<reference evidence="10 11" key="1">
    <citation type="journal article" date="2014" name="World J. Microbiol. Biotechnol.">
        <title>Biodiversity and physiological characteristics of Antarctic and Arctic lichens-associated bacteria.</title>
        <authorList>
            <person name="Lee Y.M."/>
            <person name="Kim E.H."/>
            <person name="Lee H.K."/>
            <person name="Hong S.G."/>
        </authorList>
    </citation>
    <scope>NUCLEOTIDE SEQUENCE [LARGE SCALE GENOMIC DNA]</scope>
    <source>
        <strain evidence="10 11">PAMC 26569</strain>
        <plasmid evidence="10">unnamed6</plasmid>
    </source>
</reference>
<proteinExistence type="inferred from homology"/>
<dbReference type="Gene3D" id="3.90.1150.10">
    <property type="entry name" value="Aspartate Aminotransferase, domain 1"/>
    <property type="match status" value="1"/>
</dbReference>
<evidence type="ECO:0000256" key="3">
    <source>
        <dbReference type="ARBA" id="ARBA00011738"/>
    </source>
</evidence>
<evidence type="ECO:0000256" key="4">
    <source>
        <dbReference type="ARBA" id="ARBA00022576"/>
    </source>
</evidence>
<dbReference type="EMBL" id="CP053713">
    <property type="protein sequence ID" value="QKE93941.1"/>
    <property type="molecule type" value="Genomic_DNA"/>
</dbReference>
<keyword evidence="11" id="KW-1185">Reference proteome</keyword>
<feature type="domain" description="Aminotransferase class I/classII large" evidence="9">
    <location>
        <begin position="32"/>
        <end position="392"/>
    </location>
</feature>
<evidence type="ECO:0000256" key="8">
    <source>
        <dbReference type="RuleBase" id="RU000481"/>
    </source>
</evidence>
<protein>
    <recommendedName>
        <fullName evidence="8">Aminotransferase</fullName>
        <ecNumber evidence="8">2.6.1.-</ecNumber>
    </recommendedName>
</protein>
<gene>
    <name evidence="10" type="ORF">HN018_27840</name>
</gene>
<dbReference type="SUPFAM" id="SSF53383">
    <property type="entry name" value="PLP-dependent transferases"/>
    <property type="match status" value="1"/>
</dbReference>
<evidence type="ECO:0000256" key="6">
    <source>
        <dbReference type="ARBA" id="ARBA00022898"/>
    </source>
</evidence>
<dbReference type="EC" id="2.6.1.-" evidence="8"/>
<dbReference type="Proteomes" id="UP000500767">
    <property type="component" value="Plasmid unnamed6"/>
</dbReference>
<evidence type="ECO:0000256" key="5">
    <source>
        <dbReference type="ARBA" id="ARBA00022679"/>
    </source>
</evidence>
<comment type="catalytic activity">
    <reaction evidence="7">
        <text>L-aspartate + 2-oxoglutarate = oxaloacetate + L-glutamate</text>
        <dbReference type="Rhea" id="RHEA:21824"/>
        <dbReference type="ChEBI" id="CHEBI:16452"/>
        <dbReference type="ChEBI" id="CHEBI:16810"/>
        <dbReference type="ChEBI" id="CHEBI:29985"/>
        <dbReference type="ChEBI" id="CHEBI:29991"/>
        <dbReference type="EC" id="2.6.1.1"/>
    </reaction>
</comment>
<keyword evidence="10" id="KW-0614">Plasmid</keyword>
<evidence type="ECO:0000256" key="1">
    <source>
        <dbReference type="ARBA" id="ARBA00001933"/>
    </source>
</evidence>
<dbReference type="GO" id="GO:0006520">
    <property type="term" value="P:amino acid metabolic process"/>
    <property type="evidence" value="ECO:0007669"/>
    <property type="project" value="InterPro"/>
</dbReference>
<dbReference type="InterPro" id="IPR015424">
    <property type="entry name" value="PyrdxlP-dep_Trfase"/>
</dbReference>
<dbReference type="InterPro" id="IPR004839">
    <property type="entry name" value="Aminotransferase_I/II_large"/>
</dbReference>
<name>A0A6M8I218_9PROT</name>
<keyword evidence="4 8" id="KW-0032">Aminotransferase</keyword>
<comment type="cofactor">
    <cofactor evidence="1 8">
        <name>pyridoxal 5'-phosphate</name>
        <dbReference type="ChEBI" id="CHEBI:597326"/>
    </cofactor>
</comment>
<dbReference type="GO" id="GO:0004069">
    <property type="term" value="F:L-aspartate:2-oxoglutarate aminotransferase activity"/>
    <property type="evidence" value="ECO:0007669"/>
    <property type="project" value="UniProtKB-EC"/>
</dbReference>
<dbReference type="FunFam" id="3.40.640.10:FF:000033">
    <property type="entry name" value="Aspartate aminotransferase"/>
    <property type="match status" value="1"/>
</dbReference>
<dbReference type="PANTHER" id="PTHR46383:SF1">
    <property type="entry name" value="ASPARTATE AMINOTRANSFERASE"/>
    <property type="match status" value="1"/>
</dbReference>
<dbReference type="InterPro" id="IPR015421">
    <property type="entry name" value="PyrdxlP-dep_Trfase_major"/>
</dbReference>
<evidence type="ECO:0000313" key="10">
    <source>
        <dbReference type="EMBL" id="QKE93941.1"/>
    </source>
</evidence>
<evidence type="ECO:0000256" key="2">
    <source>
        <dbReference type="ARBA" id="ARBA00007441"/>
    </source>
</evidence>
<dbReference type="InterPro" id="IPR050596">
    <property type="entry name" value="AspAT/PAT-like"/>
</dbReference>
<keyword evidence="6" id="KW-0663">Pyridoxal phosphate</keyword>
<sequence>MSQLSSRLGQFRPSPTTEMGALVRRLRAEGRDIIGMVNGEPDFSTPDNIKDAGIRAIATNNTRYTDSNGTAELRTALSAKFKRENGLDYAPDQIVVSSGNKPLLHAALLAMIDPGDEVIIPAPHWPSHPDIVQMAGGVPVSVLCPIEAGFRLSPEALEAAITPRTRALVLNSPNNPTGAAYDRHELQALIAVLKRHPDIWILTDEIYEHIRFDGRDMPSLAALDEEIAARTVTANGASKGYVMTGWRIGFAGGPRPIMEAISSIVGQLIGSPSAISQAAMIEALAGDQGFLQRNASIFQERRDIAVEALGQMPGLRCHVPEGAFYLFVDCAGVIGCTQPDGHVIQTDDDFVRGCVKHAGVAFVPGSAFGLSPYFRLAYSLETGQLRVAMERLRRYCNMIH</sequence>
<dbReference type="KEGG" id="lck:HN018_27840"/>
<evidence type="ECO:0000256" key="7">
    <source>
        <dbReference type="ARBA" id="ARBA00049185"/>
    </source>
</evidence>
<evidence type="ECO:0000313" key="11">
    <source>
        <dbReference type="Proteomes" id="UP000500767"/>
    </source>
</evidence>
<accession>A0A6M8I218</accession>
<keyword evidence="5 8" id="KW-0808">Transferase</keyword>
<dbReference type="Pfam" id="PF00155">
    <property type="entry name" value="Aminotran_1_2"/>
    <property type="match status" value="1"/>
</dbReference>
<dbReference type="GO" id="GO:0030170">
    <property type="term" value="F:pyridoxal phosphate binding"/>
    <property type="evidence" value="ECO:0007669"/>
    <property type="project" value="InterPro"/>
</dbReference>
<organism evidence="10 11">
    <name type="scientific">Lichenicola cladoniae</name>
    <dbReference type="NCBI Taxonomy" id="1484109"/>
    <lineage>
        <taxon>Bacteria</taxon>
        <taxon>Pseudomonadati</taxon>
        <taxon>Pseudomonadota</taxon>
        <taxon>Alphaproteobacteria</taxon>
        <taxon>Acetobacterales</taxon>
        <taxon>Acetobacteraceae</taxon>
        <taxon>Lichenicola</taxon>
    </lineage>
</organism>